<evidence type="ECO:0000313" key="2">
    <source>
        <dbReference type="Proteomes" id="UP001346149"/>
    </source>
</evidence>
<dbReference type="EMBL" id="JAXQNO010000013">
    <property type="protein sequence ID" value="KAK4785558.1"/>
    <property type="molecule type" value="Genomic_DNA"/>
</dbReference>
<protein>
    <submittedName>
        <fullName evidence="1">Uncharacterized protein</fullName>
    </submittedName>
</protein>
<dbReference type="Proteomes" id="UP001346149">
    <property type="component" value="Unassembled WGS sequence"/>
</dbReference>
<accession>A0AAN7LPQ6</accession>
<sequence length="67" mass="6982">MVMVGEGSIQYMLEVGVVRVGEESRLGVAVEVVIGKDKLAEGANMGEVGVNIKEVEAEAGVSCRDMG</sequence>
<proteinExistence type="predicted"/>
<evidence type="ECO:0000313" key="1">
    <source>
        <dbReference type="EMBL" id="KAK4785558.1"/>
    </source>
</evidence>
<keyword evidence="2" id="KW-1185">Reference proteome</keyword>
<dbReference type="AlphaFoldDB" id="A0AAN7LPQ6"/>
<name>A0AAN7LPQ6_TRANT</name>
<comment type="caution">
    <text evidence="1">The sequence shown here is derived from an EMBL/GenBank/DDBJ whole genome shotgun (WGS) entry which is preliminary data.</text>
</comment>
<organism evidence="1 2">
    <name type="scientific">Trapa natans</name>
    <name type="common">Water chestnut</name>
    <dbReference type="NCBI Taxonomy" id="22666"/>
    <lineage>
        <taxon>Eukaryota</taxon>
        <taxon>Viridiplantae</taxon>
        <taxon>Streptophyta</taxon>
        <taxon>Embryophyta</taxon>
        <taxon>Tracheophyta</taxon>
        <taxon>Spermatophyta</taxon>
        <taxon>Magnoliopsida</taxon>
        <taxon>eudicotyledons</taxon>
        <taxon>Gunneridae</taxon>
        <taxon>Pentapetalae</taxon>
        <taxon>rosids</taxon>
        <taxon>malvids</taxon>
        <taxon>Myrtales</taxon>
        <taxon>Lythraceae</taxon>
        <taxon>Trapa</taxon>
    </lineage>
</organism>
<reference evidence="1 2" key="1">
    <citation type="journal article" date="2023" name="Hortic Res">
        <title>Pangenome of water caltrop reveals structural variations and asymmetric subgenome divergence after allopolyploidization.</title>
        <authorList>
            <person name="Zhang X."/>
            <person name="Chen Y."/>
            <person name="Wang L."/>
            <person name="Yuan Y."/>
            <person name="Fang M."/>
            <person name="Shi L."/>
            <person name="Lu R."/>
            <person name="Comes H.P."/>
            <person name="Ma Y."/>
            <person name="Chen Y."/>
            <person name="Huang G."/>
            <person name="Zhou Y."/>
            <person name="Zheng Z."/>
            <person name="Qiu Y."/>
        </authorList>
    </citation>
    <scope>NUCLEOTIDE SEQUENCE [LARGE SCALE GENOMIC DNA]</scope>
    <source>
        <strain evidence="1">F231</strain>
    </source>
</reference>
<gene>
    <name evidence="1" type="ORF">SAY86_002247</name>
</gene>